<feature type="domain" description="Proliferating cell nuclear antigen PCNA C-terminal" evidence="4">
    <location>
        <begin position="132"/>
        <end position="251"/>
    </location>
</feature>
<dbReference type="InterPro" id="IPR046938">
    <property type="entry name" value="DNA_clamp_sf"/>
</dbReference>
<dbReference type="HAMAP" id="MF_00317">
    <property type="entry name" value="DNApol_clamp_arch"/>
    <property type="match status" value="1"/>
</dbReference>
<dbReference type="GO" id="GO:0006272">
    <property type="term" value="P:leading strand elongation"/>
    <property type="evidence" value="ECO:0007669"/>
    <property type="project" value="TreeGrafter"/>
</dbReference>
<evidence type="ECO:0000259" key="4">
    <source>
        <dbReference type="Pfam" id="PF02747"/>
    </source>
</evidence>
<dbReference type="Pfam" id="PF00705">
    <property type="entry name" value="PCNA_N"/>
    <property type="match status" value="1"/>
</dbReference>
<dbReference type="PANTHER" id="PTHR11352:SF0">
    <property type="entry name" value="PROLIFERATING CELL NUCLEAR ANTIGEN"/>
    <property type="match status" value="1"/>
</dbReference>
<dbReference type="EMBL" id="MN740208">
    <property type="protein sequence ID" value="QHT93537.1"/>
    <property type="molecule type" value="Genomic_DNA"/>
</dbReference>
<dbReference type="SUPFAM" id="SSF55979">
    <property type="entry name" value="DNA clamp"/>
    <property type="match status" value="2"/>
</dbReference>
<dbReference type="InterPro" id="IPR022648">
    <property type="entry name" value="Pr_cel_nuc_antig_N"/>
</dbReference>
<dbReference type="GO" id="GO:0003677">
    <property type="term" value="F:DNA binding"/>
    <property type="evidence" value="ECO:0007669"/>
    <property type="project" value="UniProtKB-KW"/>
</dbReference>
<dbReference type="CDD" id="cd00577">
    <property type="entry name" value="PCNA"/>
    <property type="match status" value="1"/>
</dbReference>
<dbReference type="Gene3D" id="3.70.10.10">
    <property type="match status" value="1"/>
</dbReference>
<accession>A0A6C0INS4</accession>
<feature type="domain" description="Proliferating cell nuclear antigen PCNA N-terminal" evidence="3">
    <location>
        <begin position="10"/>
        <end position="128"/>
    </location>
</feature>
<evidence type="ECO:0000256" key="1">
    <source>
        <dbReference type="ARBA" id="ARBA00010462"/>
    </source>
</evidence>
<proteinExistence type="inferred from homology"/>
<dbReference type="AlphaFoldDB" id="A0A6C0INS4"/>
<dbReference type="GO" id="GO:0030337">
    <property type="term" value="F:DNA polymerase processivity factor activity"/>
    <property type="evidence" value="ECO:0007669"/>
    <property type="project" value="InterPro"/>
</dbReference>
<dbReference type="NCBIfam" id="TIGR00590">
    <property type="entry name" value="pcna"/>
    <property type="match status" value="1"/>
</dbReference>
<dbReference type="InterPro" id="IPR022649">
    <property type="entry name" value="Pr_cel_nuc_antig_C"/>
</dbReference>
<name>A0A6C0INS4_9ZZZZ</name>
<dbReference type="PRINTS" id="PR00339">
    <property type="entry name" value="PCNACYCLIN"/>
</dbReference>
<dbReference type="GO" id="GO:0006275">
    <property type="term" value="P:regulation of DNA replication"/>
    <property type="evidence" value="ECO:0007669"/>
    <property type="project" value="InterPro"/>
</dbReference>
<dbReference type="InterPro" id="IPR000730">
    <property type="entry name" value="Pr_cel_nuc_antig"/>
</dbReference>
<evidence type="ECO:0008006" key="6">
    <source>
        <dbReference type="Google" id="ProtNLM"/>
    </source>
</evidence>
<dbReference type="PANTHER" id="PTHR11352">
    <property type="entry name" value="PROLIFERATING CELL NUCLEAR ANTIGEN"/>
    <property type="match status" value="1"/>
</dbReference>
<dbReference type="Pfam" id="PF02747">
    <property type="entry name" value="PCNA_C"/>
    <property type="match status" value="1"/>
</dbReference>
<evidence type="ECO:0000256" key="2">
    <source>
        <dbReference type="ARBA" id="ARBA00023125"/>
    </source>
</evidence>
<evidence type="ECO:0000259" key="3">
    <source>
        <dbReference type="Pfam" id="PF00705"/>
    </source>
</evidence>
<protein>
    <recommendedName>
        <fullName evidence="6">Proliferating cell nuclear antigen PCNA N-terminal domain-containing protein</fullName>
    </recommendedName>
</protein>
<keyword evidence="2" id="KW-0238">DNA-binding</keyword>
<organism evidence="5">
    <name type="scientific">viral metagenome</name>
    <dbReference type="NCBI Taxonomy" id="1070528"/>
    <lineage>
        <taxon>unclassified sequences</taxon>
        <taxon>metagenomes</taxon>
        <taxon>organismal metagenomes</taxon>
    </lineage>
</organism>
<evidence type="ECO:0000313" key="5">
    <source>
        <dbReference type="EMBL" id="QHT93537.1"/>
    </source>
</evidence>
<comment type="similarity">
    <text evidence="1">Belongs to the PCNA family.</text>
</comment>
<reference evidence="5" key="1">
    <citation type="journal article" date="2020" name="Nature">
        <title>Giant virus diversity and host interactions through global metagenomics.</title>
        <authorList>
            <person name="Schulz F."/>
            <person name="Roux S."/>
            <person name="Paez-Espino D."/>
            <person name="Jungbluth S."/>
            <person name="Walsh D.A."/>
            <person name="Denef V.J."/>
            <person name="McMahon K.D."/>
            <person name="Konstantinidis K.T."/>
            <person name="Eloe-Fadrosh E.A."/>
            <person name="Kyrpides N.C."/>
            <person name="Woyke T."/>
        </authorList>
    </citation>
    <scope>NUCLEOTIDE SEQUENCE</scope>
    <source>
        <strain evidence="5">GVMAG-M-3300024252-29</strain>
    </source>
</reference>
<sequence>MELEIHDNNQADAFCSIFQHMKLVSDTINLMFNKERLYVQALDSGNIVITEIFLPSNWFHSYKVDGDGVVIGITVSIFYKVLNTREKGQTIHMAFEKDNDRLQIKFTSKDPNIYDKRFELPLVDLDTESLHIPEFESHVDIELSSSKFASIINQMIIFSDSIEFDCKPEKIICSASGNEAGKMEVVIDNDIACLEDVDMKLGFSLHKLHDICMYSKISKNVVISLTENFPIRILYDVGEGDGKLYFYLAPKIEND</sequence>